<dbReference type="SMART" id="SM00387">
    <property type="entry name" value="HATPase_c"/>
    <property type="match status" value="1"/>
</dbReference>
<evidence type="ECO:0000256" key="3">
    <source>
        <dbReference type="ARBA" id="ARBA00022553"/>
    </source>
</evidence>
<gene>
    <name evidence="9" type="ORF">S01H1_47308</name>
</gene>
<dbReference type="AlphaFoldDB" id="X0WBH1"/>
<evidence type="ECO:0000256" key="2">
    <source>
        <dbReference type="ARBA" id="ARBA00012438"/>
    </source>
</evidence>
<dbReference type="InterPro" id="IPR003594">
    <property type="entry name" value="HATPase_dom"/>
</dbReference>
<dbReference type="Pfam" id="PF02518">
    <property type="entry name" value="HATPase_c"/>
    <property type="match status" value="1"/>
</dbReference>
<evidence type="ECO:0000256" key="7">
    <source>
        <dbReference type="ARBA" id="ARBA00023136"/>
    </source>
</evidence>
<dbReference type="InterPro" id="IPR036097">
    <property type="entry name" value="HisK_dim/P_sf"/>
</dbReference>
<dbReference type="FunFam" id="3.30.565.10:FF:000006">
    <property type="entry name" value="Sensor histidine kinase WalK"/>
    <property type="match status" value="1"/>
</dbReference>
<sequence>PSPPVLNDASEAINFVGVQHDISALKELDRIKSQFVSDVSHELRTPLTNIRLYLDLLGRTSEDPTRSTRYLETLSRESERLANLIDDLLSLSRLDADAVPFEPAPVDINHLLTSLVEDRRTLASKRGLELKLEVDTSLPPIIGDERLLTQVFTNLLTNGMNYTPDGGQITLRTYQRLWAKSSWVVAEVEDTGLGIPPDEMTMIFRRFFRGHAAQATAAAGTGLGLAICKEIIDRHQGRITAKSDGVAGHGSRFYVWLPFPEV</sequence>
<dbReference type="InterPro" id="IPR005467">
    <property type="entry name" value="His_kinase_dom"/>
</dbReference>
<dbReference type="PANTHER" id="PTHR43711">
    <property type="entry name" value="TWO-COMPONENT HISTIDINE KINASE"/>
    <property type="match status" value="1"/>
</dbReference>
<dbReference type="PROSITE" id="PS50109">
    <property type="entry name" value="HIS_KIN"/>
    <property type="match status" value="1"/>
</dbReference>
<evidence type="ECO:0000256" key="4">
    <source>
        <dbReference type="ARBA" id="ARBA00022679"/>
    </source>
</evidence>
<organism evidence="9">
    <name type="scientific">marine sediment metagenome</name>
    <dbReference type="NCBI Taxonomy" id="412755"/>
    <lineage>
        <taxon>unclassified sequences</taxon>
        <taxon>metagenomes</taxon>
        <taxon>ecological metagenomes</taxon>
    </lineage>
</organism>
<dbReference type="Pfam" id="PF00512">
    <property type="entry name" value="HisKA"/>
    <property type="match status" value="1"/>
</dbReference>
<dbReference type="InterPro" id="IPR003661">
    <property type="entry name" value="HisK_dim/P_dom"/>
</dbReference>
<dbReference type="SMART" id="SM00388">
    <property type="entry name" value="HisKA"/>
    <property type="match status" value="1"/>
</dbReference>
<feature type="non-terminal residue" evidence="9">
    <location>
        <position position="262"/>
    </location>
</feature>
<evidence type="ECO:0000256" key="1">
    <source>
        <dbReference type="ARBA" id="ARBA00000085"/>
    </source>
</evidence>
<dbReference type="Gene3D" id="1.10.287.130">
    <property type="match status" value="1"/>
</dbReference>
<dbReference type="FunFam" id="1.10.287.130:FF:000001">
    <property type="entry name" value="Two-component sensor histidine kinase"/>
    <property type="match status" value="1"/>
</dbReference>
<protein>
    <recommendedName>
        <fullName evidence="2">histidine kinase</fullName>
        <ecNumber evidence="2">2.7.13.3</ecNumber>
    </recommendedName>
</protein>
<keyword evidence="5" id="KW-0418">Kinase</keyword>
<dbReference type="Gene3D" id="3.30.565.10">
    <property type="entry name" value="Histidine kinase-like ATPase, C-terminal domain"/>
    <property type="match status" value="1"/>
</dbReference>
<evidence type="ECO:0000313" key="9">
    <source>
        <dbReference type="EMBL" id="GAG20557.1"/>
    </source>
</evidence>
<dbReference type="PRINTS" id="PR00344">
    <property type="entry name" value="BCTRLSENSOR"/>
</dbReference>
<dbReference type="CDD" id="cd00082">
    <property type="entry name" value="HisKA"/>
    <property type="match status" value="1"/>
</dbReference>
<keyword evidence="6" id="KW-0902">Two-component regulatory system</keyword>
<dbReference type="EMBL" id="BARS01030330">
    <property type="protein sequence ID" value="GAG20557.1"/>
    <property type="molecule type" value="Genomic_DNA"/>
</dbReference>
<dbReference type="SUPFAM" id="SSF55874">
    <property type="entry name" value="ATPase domain of HSP90 chaperone/DNA topoisomerase II/histidine kinase"/>
    <property type="match status" value="1"/>
</dbReference>
<dbReference type="InterPro" id="IPR004358">
    <property type="entry name" value="Sig_transdc_His_kin-like_C"/>
</dbReference>
<dbReference type="SUPFAM" id="SSF47384">
    <property type="entry name" value="Homodimeric domain of signal transducing histidine kinase"/>
    <property type="match status" value="1"/>
</dbReference>
<name>X0WBH1_9ZZZZ</name>
<evidence type="ECO:0000259" key="8">
    <source>
        <dbReference type="PROSITE" id="PS50109"/>
    </source>
</evidence>
<reference evidence="9" key="1">
    <citation type="journal article" date="2014" name="Front. Microbiol.">
        <title>High frequency of phylogenetically diverse reductive dehalogenase-homologous genes in deep subseafloor sedimentary metagenomes.</title>
        <authorList>
            <person name="Kawai M."/>
            <person name="Futagami T."/>
            <person name="Toyoda A."/>
            <person name="Takaki Y."/>
            <person name="Nishi S."/>
            <person name="Hori S."/>
            <person name="Arai W."/>
            <person name="Tsubouchi T."/>
            <person name="Morono Y."/>
            <person name="Uchiyama I."/>
            <person name="Ito T."/>
            <person name="Fujiyama A."/>
            <person name="Inagaki F."/>
            <person name="Takami H."/>
        </authorList>
    </citation>
    <scope>NUCLEOTIDE SEQUENCE</scope>
    <source>
        <strain evidence="9">Expedition CK06-06</strain>
    </source>
</reference>
<keyword evidence="7" id="KW-0472">Membrane</keyword>
<dbReference type="InterPro" id="IPR050736">
    <property type="entry name" value="Sensor_HK_Regulatory"/>
</dbReference>
<feature type="domain" description="Histidine kinase" evidence="8">
    <location>
        <begin position="38"/>
        <end position="261"/>
    </location>
</feature>
<keyword evidence="4" id="KW-0808">Transferase</keyword>
<keyword evidence="3" id="KW-0597">Phosphoprotein</keyword>
<evidence type="ECO:0000256" key="6">
    <source>
        <dbReference type="ARBA" id="ARBA00023012"/>
    </source>
</evidence>
<comment type="caution">
    <text evidence="9">The sequence shown here is derived from an EMBL/GenBank/DDBJ whole genome shotgun (WGS) entry which is preliminary data.</text>
</comment>
<proteinExistence type="predicted"/>
<comment type="catalytic activity">
    <reaction evidence="1">
        <text>ATP + protein L-histidine = ADP + protein N-phospho-L-histidine.</text>
        <dbReference type="EC" id="2.7.13.3"/>
    </reaction>
</comment>
<feature type="non-terminal residue" evidence="9">
    <location>
        <position position="1"/>
    </location>
</feature>
<evidence type="ECO:0000256" key="5">
    <source>
        <dbReference type="ARBA" id="ARBA00022777"/>
    </source>
</evidence>
<dbReference type="GO" id="GO:0000155">
    <property type="term" value="F:phosphorelay sensor kinase activity"/>
    <property type="evidence" value="ECO:0007669"/>
    <property type="project" value="InterPro"/>
</dbReference>
<accession>X0WBH1</accession>
<dbReference type="EC" id="2.7.13.3" evidence="2"/>
<dbReference type="PANTHER" id="PTHR43711:SF1">
    <property type="entry name" value="HISTIDINE KINASE 1"/>
    <property type="match status" value="1"/>
</dbReference>
<dbReference type="InterPro" id="IPR036890">
    <property type="entry name" value="HATPase_C_sf"/>
</dbReference>